<dbReference type="EMBL" id="OB663090">
    <property type="protein sequence ID" value="CAD7230953.1"/>
    <property type="molecule type" value="Genomic_DNA"/>
</dbReference>
<organism evidence="1">
    <name type="scientific">Cyprideis torosa</name>
    <dbReference type="NCBI Taxonomy" id="163714"/>
    <lineage>
        <taxon>Eukaryota</taxon>
        <taxon>Metazoa</taxon>
        <taxon>Ecdysozoa</taxon>
        <taxon>Arthropoda</taxon>
        <taxon>Crustacea</taxon>
        <taxon>Oligostraca</taxon>
        <taxon>Ostracoda</taxon>
        <taxon>Podocopa</taxon>
        <taxon>Podocopida</taxon>
        <taxon>Cytherocopina</taxon>
        <taxon>Cytheroidea</taxon>
        <taxon>Cytherideidae</taxon>
        <taxon>Cyprideis</taxon>
    </lineage>
</organism>
<reference evidence="1" key="1">
    <citation type="submission" date="2020-11" db="EMBL/GenBank/DDBJ databases">
        <authorList>
            <person name="Tran Van P."/>
        </authorList>
    </citation>
    <scope>NUCLEOTIDE SEQUENCE</scope>
</reference>
<dbReference type="PANTHER" id="PTHR13425">
    <property type="entry name" value="HEADCASE PROTEIN"/>
    <property type="match status" value="1"/>
</dbReference>
<gene>
    <name evidence="1" type="ORF">CTOB1V02_LOCUS8808</name>
</gene>
<dbReference type="Pfam" id="PF16002">
    <property type="entry name" value="Headcase"/>
    <property type="match status" value="1"/>
</dbReference>
<accession>A0A7R8WI61</accession>
<name>A0A7R8WI61_9CRUS</name>
<proteinExistence type="predicted"/>
<dbReference type="InterPro" id="IPR026066">
    <property type="entry name" value="Headcase"/>
</dbReference>
<protein>
    <submittedName>
        <fullName evidence="1">Uncharacterized protein</fullName>
    </submittedName>
</protein>
<dbReference type="InterPro" id="IPR031947">
    <property type="entry name" value="Headcase_mid"/>
</dbReference>
<dbReference type="OrthoDB" id="10012848at2759"/>
<dbReference type="AlphaFoldDB" id="A0A7R8WI61"/>
<sequence length="270" mass="30763">MTDANMDDVMKGLRVILNVMMFEYSFNRLVISALPPATTKPKSITITPSFPPIFPIPLSPPSLFIRRPPPPIPTSLPSPLPPYNVFDSERRQERENMEDEGYHGNDDIRLFILSTLAQCRAPKVYCMLCSSSMVVFDRYPLIDGTFFLSPRQHSKHCIQVNSSSPQFLSAVCMACLEGWTNKLLCRFCGSRWDGSSLILGTMYSYDIFAATPCCAERHKCNNCRNFVLHPDQRLRFFSDCSRPCTCPFCGQHDYHLVKPMTNYVVQRGHL</sequence>
<dbReference type="PANTHER" id="PTHR13425:SF3">
    <property type="entry name" value="HEADCASE PROTEIN HOMOLOG"/>
    <property type="match status" value="1"/>
</dbReference>
<evidence type="ECO:0000313" key="1">
    <source>
        <dbReference type="EMBL" id="CAD7230953.1"/>
    </source>
</evidence>